<evidence type="ECO:0000256" key="4">
    <source>
        <dbReference type="ARBA" id="ARBA00022694"/>
    </source>
</evidence>
<evidence type="ECO:0000256" key="7">
    <source>
        <dbReference type="ARBA" id="ARBA00048539"/>
    </source>
</evidence>
<dbReference type="GO" id="GO:0005524">
    <property type="term" value="F:ATP binding"/>
    <property type="evidence" value="ECO:0007669"/>
    <property type="project" value="UniProtKB-KW"/>
</dbReference>
<dbReference type="EC" id="6.3.4.19" evidence="8"/>
<evidence type="ECO:0000256" key="3">
    <source>
        <dbReference type="ARBA" id="ARBA00022598"/>
    </source>
</evidence>
<name>A0A7X2XX80_9LACO</name>
<dbReference type="SUPFAM" id="SSF56037">
    <property type="entry name" value="PheT/TilS domain"/>
    <property type="match status" value="1"/>
</dbReference>
<evidence type="ECO:0000256" key="5">
    <source>
        <dbReference type="ARBA" id="ARBA00022741"/>
    </source>
</evidence>
<evidence type="ECO:0000256" key="1">
    <source>
        <dbReference type="ARBA" id="ARBA00004496"/>
    </source>
</evidence>
<organism evidence="10 11">
    <name type="scientific">Secundilactobacillus folii</name>
    <dbReference type="NCBI Taxonomy" id="2678357"/>
    <lineage>
        <taxon>Bacteria</taxon>
        <taxon>Bacillati</taxon>
        <taxon>Bacillota</taxon>
        <taxon>Bacilli</taxon>
        <taxon>Lactobacillales</taxon>
        <taxon>Lactobacillaceae</taxon>
        <taxon>Secundilactobacillus</taxon>
    </lineage>
</organism>
<dbReference type="GO" id="GO:0006400">
    <property type="term" value="P:tRNA modification"/>
    <property type="evidence" value="ECO:0007669"/>
    <property type="project" value="UniProtKB-UniRule"/>
</dbReference>
<feature type="domain" description="Lysidine-tRNA(Ile) synthetase C-terminal" evidence="9">
    <location>
        <begin position="377"/>
        <end position="445"/>
    </location>
</feature>
<dbReference type="Gene3D" id="3.40.50.620">
    <property type="entry name" value="HUPs"/>
    <property type="match status" value="1"/>
</dbReference>
<comment type="function">
    <text evidence="8">Ligates lysine onto the cytidine present at position 34 of the AUA codon-specific tRNA(Ile) that contains the anticodon CAU, in an ATP-dependent manner. Cytidine is converted to lysidine, thus changing the amino acid specificity of the tRNA from methionine to isoleucine.</text>
</comment>
<comment type="subcellular location">
    <subcellularLocation>
        <location evidence="1 8">Cytoplasm</location>
    </subcellularLocation>
</comment>
<dbReference type="AlphaFoldDB" id="A0A7X2XX80"/>
<keyword evidence="5" id="KW-0547">Nucleotide-binding</keyword>
<dbReference type="SMART" id="SM00977">
    <property type="entry name" value="TilS_C"/>
    <property type="match status" value="1"/>
</dbReference>
<proteinExistence type="inferred from homology"/>
<dbReference type="NCBIfam" id="TIGR02432">
    <property type="entry name" value="lysidine_TilS_N"/>
    <property type="match status" value="1"/>
</dbReference>
<dbReference type="InterPro" id="IPR012795">
    <property type="entry name" value="tRNA_Ile_lys_synt_N"/>
</dbReference>
<evidence type="ECO:0000313" key="10">
    <source>
        <dbReference type="EMBL" id="MTV83318.1"/>
    </source>
</evidence>
<dbReference type="CDD" id="cd01992">
    <property type="entry name" value="TilS_N"/>
    <property type="match status" value="1"/>
</dbReference>
<comment type="caution">
    <text evidence="8">Lacks conserved residue(s) required for the propagation of feature annotation.</text>
</comment>
<protein>
    <recommendedName>
        <fullName evidence="8">tRNA(Ile)-lysidine synthase</fullName>
        <ecNumber evidence="8">6.3.4.19</ecNumber>
    </recommendedName>
    <alternativeName>
        <fullName evidence="8">tRNA(Ile)-2-lysyl-cytidine synthase</fullName>
    </alternativeName>
    <alternativeName>
        <fullName evidence="8">tRNA(Ile)-lysidine synthetase</fullName>
    </alternativeName>
</protein>
<dbReference type="InterPro" id="IPR012094">
    <property type="entry name" value="tRNA_Ile_lys_synt"/>
</dbReference>
<keyword evidence="4 8" id="KW-0819">tRNA processing</keyword>
<dbReference type="Proteomes" id="UP000466388">
    <property type="component" value="Unassembled WGS sequence"/>
</dbReference>
<evidence type="ECO:0000313" key="11">
    <source>
        <dbReference type="Proteomes" id="UP000466388"/>
    </source>
</evidence>
<accession>A0A7X2XX80</accession>
<evidence type="ECO:0000259" key="9">
    <source>
        <dbReference type="SMART" id="SM00977"/>
    </source>
</evidence>
<dbReference type="PANTHER" id="PTHR43033:SF1">
    <property type="entry name" value="TRNA(ILE)-LYSIDINE SYNTHASE-RELATED"/>
    <property type="match status" value="1"/>
</dbReference>
<evidence type="ECO:0000256" key="2">
    <source>
        <dbReference type="ARBA" id="ARBA00022490"/>
    </source>
</evidence>
<dbReference type="InterPro" id="IPR012796">
    <property type="entry name" value="Lysidine-tRNA-synth_C"/>
</dbReference>
<evidence type="ECO:0000256" key="8">
    <source>
        <dbReference type="HAMAP-Rule" id="MF_01161"/>
    </source>
</evidence>
<comment type="similarity">
    <text evidence="8">Belongs to the tRNA(Ile)-lysidine synthase family.</text>
</comment>
<keyword evidence="6" id="KW-0067">ATP-binding</keyword>
<dbReference type="InterPro" id="IPR014729">
    <property type="entry name" value="Rossmann-like_a/b/a_fold"/>
</dbReference>
<dbReference type="PANTHER" id="PTHR43033">
    <property type="entry name" value="TRNA(ILE)-LYSIDINE SYNTHASE-RELATED"/>
    <property type="match status" value="1"/>
</dbReference>
<comment type="caution">
    <text evidence="10">The sequence shown here is derived from an EMBL/GenBank/DDBJ whole genome shotgun (WGS) entry which is preliminary data.</text>
</comment>
<sequence length="453" mass="51490">MDLKWQFNKLAADASWAQSGQTIIVAVSTGVDSMVLLDLMRQQAKNHHCHLIVAHVNHELRRQSEQEQTYLENYCARYHLTLAVKHWPAADHPAHGIEAAARAFRYHFFSGLMIKYQAQTLMTAHHADDQAETILMKLVRGGLLEQLQGILRRQSFASGQLVRPLLHFSKQQLTDYACQHRIRWFEDETNTSNTVFRNRLRHHVIPALKRENPELLLHIQQYSEQLTQVLQLAEDRTNELLAAIQLPGKGYSVSQWRMLNAVEQQAVLTAIMQRADLPVRKSYLVESSQLLVNRGKPSGQINLANGKALKKAYDSFSISDALKVTENGNPSSEIVVISNQWVRLPHGQAIRLRPVTDFHALGGAHMALQLHAQELPLRVRSARMDDHLRLASGGHKTVRRLLIDHKIGLEKRQSQLVVVTAQDEILWLIGVQRSARPSGYAKPNYELDLKQTD</sequence>
<gene>
    <name evidence="8 10" type="primary">tilS</name>
    <name evidence="10" type="ORF">GM612_11885</name>
</gene>
<dbReference type="EMBL" id="WNJO01000025">
    <property type="protein sequence ID" value="MTV83318.1"/>
    <property type="molecule type" value="Genomic_DNA"/>
</dbReference>
<keyword evidence="11" id="KW-1185">Reference proteome</keyword>
<dbReference type="RefSeq" id="WP_155432576.1">
    <property type="nucleotide sequence ID" value="NZ_WNJO01000025.1"/>
</dbReference>
<dbReference type="HAMAP" id="MF_01161">
    <property type="entry name" value="tRNA_Ile_lys_synt"/>
    <property type="match status" value="1"/>
</dbReference>
<dbReference type="SUPFAM" id="SSF52402">
    <property type="entry name" value="Adenine nucleotide alpha hydrolases-like"/>
    <property type="match status" value="1"/>
</dbReference>
<comment type="catalytic activity">
    <reaction evidence="7 8">
        <text>cytidine(34) in tRNA(Ile2) + L-lysine + ATP = lysidine(34) in tRNA(Ile2) + AMP + diphosphate + H(+)</text>
        <dbReference type="Rhea" id="RHEA:43744"/>
        <dbReference type="Rhea" id="RHEA-COMP:10625"/>
        <dbReference type="Rhea" id="RHEA-COMP:10670"/>
        <dbReference type="ChEBI" id="CHEBI:15378"/>
        <dbReference type="ChEBI" id="CHEBI:30616"/>
        <dbReference type="ChEBI" id="CHEBI:32551"/>
        <dbReference type="ChEBI" id="CHEBI:33019"/>
        <dbReference type="ChEBI" id="CHEBI:82748"/>
        <dbReference type="ChEBI" id="CHEBI:83665"/>
        <dbReference type="ChEBI" id="CHEBI:456215"/>
        <dbReference type="EC" id="6.3.4.19"/>
    </reaction>
</comment>
<dbReference type="Pfam" id="PF01171">
    <property type="entry name" value="ATP_bind_3"/>
    <property type="match status" value="1"/>
</dbReference>
<evidence type="ECO:0000256" key="6">
    <source>
        <dbReference type="ARBA" id="ARBA00022840"/>
    </source>
</evidence>
<keyword evidence="3 8" id="KW-0436">Ligase</keyword>
<keyword evidence="2 8" id="KW-0963">Cytoplasm</keyword>
<reference evidence="10 11" key="1">
    <citation type="submission" date="2019-11" db="EMBL/GenBank/DDBJ databases">
        <title>Lactobacillus sp. nov. CRM56-3, isolated from fermented tea leaves.</title>
        <authorList>
            <person name="Phuengjayaem S."/>
            <person name="Tanasupawat S."/>
        </authorList>
    </citation>
    <scope>NUCLEOTIDE SEQUENCE [LARGE SCALE GENOMIC DNA]</scope>
    <source>
        <strain evidence="10 11">CRM56-3</strain>
    </source>
</reference>
<dbReference type="InterPro" id="IPR011063">
    <property type="entry name" value="TilS/TtcA_N"/>
</dbReference>
<dbReference type="GO" id="GO:0032267">
    <property type="term" value="F:tRNA(Ile)-lysidine synthase activity"/>
    <property type="evidence" value="ECO:0007669"/>
    <property type="project" value="UniProtKB-EC"/>
</dbReference>
<dbReference type="GO" id="GO:0005737">
    <property type="term" value="C:cytoplasm"/>
    <property type="evidence" value="ECO:0007669"/>
    <property type="project" value="UniProtKB-SubCell"/>
</dbReference>
<dbReference type="NCBIfam" id="TIGR02433">
    <property type="entry name" value="lysidine_TilS_C"/>
    <property type="match status" value="1"/>
</dbReference>